<gene>
    <name evidence="3" type="ORF">Poly30_39810</name>
</gene>
<proteinExistence type="predicted"/>
<dbReference type="Proteomes" id="UP000320390">
    <property type="component" value="Chromosome"/>
</dbReference>
<dbReference type="AlphaFoldDB" id="A0A518EWJ6"/>
<evidence type="ECO:0000313" key="3">
    <source>
        <dbReference type="EMBL" id="QDV08438.1"/>
    </source>
</evidence>
<feature type="domain" description="16S/18S rRNA aminocarboxypropyltransferase Tsr3 C-terminal" evidence="2">
    <location>
        <begin position="66"/>
        <end position="170"/>
    </location>
</feature>
<dbReference type="RefSeq" id="WP_145201102.1">
    <property type="nucleotide sequence ID" value="NZ_CP036434.1"/>
</dbReference>
<protein>
    <recommendedName>
        <fullName evidence="2">16S/18S rRNA aminocarboxypropyltransferase Tsr3 C-terminal domain-containing protein</fullName>
    </recommendedName>
</protein>
<evidence type="ECO:0000256" key="1">
    <source>
        <dbReference type="SAM" id="MobiDB-lite"/>
    </source>
</evidence>
<keyword evidence="4" id="KW-1185">Reference proteome</keyword>
<dbReference type="InterPro" id="IPR007177">
    <property type="entry name" value="Tsr3_C"/>
</dbReference>
<organism evidence="3 4">
    <name type="scientific">Saltatorellus ferox</name>
    <dbReference type="NCBI Taxonomy" id="2528018"/>
    <lineage>
        <taxon>Bacteria</taxon>
        <taxon>Pseudomonadati</taxon>
        <taxon>Planctomycetota</taxon>
        <taxon>Planctomycetia</taxon>
        <taxon>Planctomycetia incertae sedis</taxon>
        <taxon>Saltatorellus</taxon>
    </lineage>
</organism>
<feature type="region of interest" description="Disordered" evidence="1">
    <location>
        <begin position="1"/>
        <end position="23"/>
    </location>
</feature>
<sequence length="173" mass="19141">MPDPVPGPDRLPESGSGASSTLDVLIVRDPRESAKKCSLIPLRGTPGIEFVAYEGDRMVDATGRVLLDPEGELISEEDRGLPLLVLDSSWRRLPKLAKTISGDPVRRRLPPLVTAYPRRSKEFEDPSEGLASVEALYAALVLLGARDIEYLLNDYLWKDEFLERNRAALTSAR</sequence>
<evidence type="ECO:0000259" key="2">
    <source>
        <dbReference type="Pfam" id="PF04034"/>
    </source>
</evidence>
<reference evidence="3 4" key="1">
    <citation type="submission" date="2019-02" db="EMBL/GenBank/DDBJ databases">
        <title>Deep-cultivation of Planctomycetes and their phenomic and genomic characterization uncovers novel biology.</title>
        <authorList>
            <person name="Wiegand S."/>
            <person name="Jogler M."/>
            <person name="Boedeker C."/>
            <person name="Pinto D."/>
            <person name="Vollmers J."/>
            <person name="Rivas-Marin E."/>
            <person name="Kohn T."/>
            <person name="Peeters S.H."/>
            <person name="Heuer A."/>
            <person name="Rast P."/>
            <person name="Oberbeckmann S."/>
            <person name="Bunk B."/>
            <person name="Jeske O."/>
            <person name="Meyerdierks A."/>
            <person name="Storesund J.E."/>
            <person name="Kallscheuer N."/>
            <person name="Luecker S."/>
            <person name="Lage O.M."/>
            <person name="Pohl T."/>
            <person name="Merkel B.J."/>
            <person name="Hornburger P."/>
            <person name="Mueller R.-W."/>
            <person name="Bruemmer F."/>
            <person name="Labrenz M."/>
            <person name="Spormann A.M."/>
            <person name="Op den Camp H."/>
            <person name="Overmann J."/>
            <person name="Amann R."/>
            <person name="Jetten M.S.M."/>
            <person name="Mascher T."/>
            <person name="Medema M.H."/>
            <person name="Devos D.P."/>
            <person name="Kaster A.-K."/>
            <person name="Ovreas L."/>
            <person name="Rohde M."/>
            <person name="Galperin M.Y."/>
            <person name="Jogler C."/>
        </authorList>
    </citation>
    <scope>NUCLEOTIDE SEQUENCE [LARGE SCALE GENOMIC DNA]</scope>
    <source>
        <strain evidence="3 4">Poly30</strain>
    </source>
</reference>
<dbReference type="OrthoDB" id="267170at2"/>
<evidence type="ECO:0000313" key="4">
    <source>
        <dbReference type="Proteomes" id="UP000320390"/>
    </source>
</evidence>
<dbReference type="Pfam" id="PF04034">
    <property type="entry name" value="Ribo_biogen_C"/>
    <property type="match status" value="1"/>
</dbReference>
<dbReference type="EMBL" id="CP036434">
    <property type="protein sequence ID" value="QDV08438.1"/>
    <property type="molecule type" value="Genomic_DNA"/>
</dbReference>
<accession>A0A518EWJ6</accession>
<name>A0A518EWJ6_9BACT</name>